<organism evidence="2 3">
    <name type="scientific">Synaphobranchus kaupii</name>
    <name type="common">Kaup's arrowtooth eel</name>
    <dbReference type="NCBI Taxonomy" id="118154"/>
    <lineage>
        <taxon>Eukaryota</taxon>
        <taxon>Metazoa</taxon>
        <taxon>Chordata</taxon>
        <taxon>Craniata</taxon>
        <taxon>Vertebrata</taxon>
        <taxon>Euteleostomi</taxon>
        <taxon>Actinopterygii</taxon>
        <taxon>Neopterygii</taxon>
        <taxon>Teleostei</taxon>
        <taxon>Anguilliformes</taxon>
        <taxon>Synaphobranchidae</taxon>
        <taxon>Synaphobranchus</taxon>
    </lineage>
</organism>
<feature type="region of interest" description="Disordered" evidence="1">
    <location>
        <begin position="1"/>
        <end position="73"/>
    </location>
</feature>
<dbReference type="Proteomes" id="UP001152622">
    <property type="component" value="Chromosome 20"/>
</dbReference>
<evidence type="ECO:0000313" key="2">
    <source>
        <dbReference type="EMBL" id="KAJ8335821.1"/>
    </source>
</evidence>
<feature type="compositionally biased region" description="Polar residues" evidence="1">
    <location>
        <begin position="52"/>
        <end position="69"/>
    </location>
</feature>
<gene>
    <name evidence="2" type="ORF">SKAU_G00391630</name>
</gene>
<reference evidence="2" key="1">
    <citation type="journal article" date="2023" name="Science">
        <title>Genome structures resolve the early diversification of teleost fishes.</title>
        <authorList>
            <person name="Parey E."/>
            <person name="Louis A."/>
            <person name="Montfort J."/>
            <person name="Bouchez O."/>
            <person name="Roques C."/>
            <person name="Iampietro C."/>
            <person name="Lluch J."/>
            <person name="Castinel A."/>
            <person name="Donnadieu C."/>
            <person name="Desvignes T."/>
            <person name="Floi Bucao C."/>
            <person name="Jouanno E."/>
            <person name="Wen M."/>
            <person name="Mejri S."/>
            <person name="Dirks R."/>
            <person name="Jansen H."/>
            <person name="Henkel C."/>
            <person name="Chen W.J."/>
            <person name="Zahm M."/>
            <person name="Cabau C."/>
            <person name="Klopp C."/>
            <person name="Thompson A.W."/>
            <person name="Robinson-Rechavi M."/>
            <person name="Braasch I."/>
            <person name="Lecointre G."/>
            <person name="Bobe J."/>
            <person name="Postlethwait J.H."/>
            <person name="Berthelot C."/>
            <person name="Roest Crollius H."/>
            <person name="Guiguen Y."/>
        </authorList>
    </citation>
    <scope>NUCLEOTIDE SEQUENCE</scope>
    <source>
        <strain evidence="2">WJC10195</strain>
    </source>
</reference>
<protein>
    <submittedName>
        <fullName evidence="2">Uncharacterized protein</fullName>
    </submittedName>
</protein>
<dbReference type="AlphaFoldDB" id="A0A9Q1IDP6"/>
<name>A0A9Q1IDP6_SYNKA</name>
<evidence type="ECO:0000313" key="3">
    <source>
        <dbReference type="Proteomes" id="UP001152622"/>
    </source>
</evidence>
<evidence type="ECO:0000256" key="1">
    <source>
        <dbReference type="SAM" id="MobiDB-lite"/>
    </source>
</evidence>
<comment type="caution">
    <text evidence="2">The sequence shown here is derived from an EMBL/GenBank/DDBJ whole genome shotgun (WGS) entry which is preliminary data.</text>
</comment>
<accession>A0A9Q1IDP6</accession>
<keyword evidence="3" id="KW-1185">Reference proteome</keyword>
<sequence length="92" mass="9618">MTPDSQGDGQFPGVQRGHGHHAASLHAARSRRCNAPQNETALSKTDPEPATPSASTPRLSPSVGVNETPASIRGRKKVRCVINYTSGIETGG</sequence>
<feature type="compositionally biased region" description="Basic residues" evidence="1">
    <location>
        <begin position="17"/>
        <end position="32"/>
    </location>
</feature>
<dbReference type="EMBL" id="JAINUF010000020">
    <property type="protein sequence ID" value="KAJ8335821.1"/>
    <property type="molecule type" value="Genomic_DNA"/>
</dbReference>
<proteinExistence type="predicted"/>